<dbReference type="AlphaFoldDB" id="A0A9Q3ETR2"/>
<dbReference type="Proteomes" id="UP000765509">
    <property type="component" value="Unassembled WGS sequence"/>
</dbReference>
<feature type="domain" description="Reverse transcriptase Ty1/copia-type" evidence="1">
    <location>
        <begin position="5"/>
        <end position="223"/>
    </location>
</feature>
<dbReference type="EMBL" id="AVOT02032136">
    <property type="protein sequence ID" value="MBW0525862.1"/>
    <property type="molecule type" value="Genomic_DNA"/>
</dbReference>
<gene>
    <name evidence="2" type="ORF">O181_065577</name>
</gene>
<organism evidence="2 3">
    <name type="scientific">Austropuccinia psidii MF-1</name>
    <dbReference type="NCBI Taxonomy" id="1389203"/>
    <lineage>
        <taxon>Eukaryota</taxon>
        <taxon>Fungi</taxon>
        <taxon>Dikarya</taxon>
        <taxon>Basidiomycota</taxon>
        <taxon>Pucciniomycotina</taxon>
        <taxon>Pucciniomycetes</taxon>
        <taxon>Pucciniales</taxon>
        <taxon>Sphaerophragmiaceae</taxon>
        <taxon>Austropuccinia</taxon>
    </lineage>
</organism>
<dbReference type="Pfam" id="PF07727">
    <property type="entry name" value="RVT_2"/>
    <property type="match status" value="1"/>
</dbReference>
<reference evidence="2" key="1">
    <citation type="submission" date="2021-03" db="EMBL/GenBank/DDBJ databases">
        <title>Draft genome sequence of rust myrtle Austropuccinia psidii MF-1, a brazilian biotype.</title>
        <authorList>
            <person name="Quecine M.C."/>
            <person name="Pachon D.M.R."/>
            <person name="Bonatelli M.L."/>
            <person name="Correr F.H."/>
            <person name="Franceschini L.M."/>
            <person name="Leite T.F."/>
            <person name="Margarido G.R.A."/>
            <person name="Almeida C.A."/>
            <person name="Ferrarezi J.A."/>
            <person name="Labate C.A."/>
        </authorList>
    </citation>
    <scope>NUCLEOTIDE SEQUENCE</scope>
    <source>
        <strain evidence="2">MF-1</strain>
    </source>
</reference>
<protein>
    <recommendedName>
        <fullName evidence="1">Reverse transcriptase Ty1/copia-type domain-containing protein</fullName>
    </recommendedName>
</protein>
<evidence type="ECO:0000313" key="2">
    <source>
        <dbReference type="EMBL" id="MBW0525862.1"/>
    </source>
</evidence>
<evidence type="ECO:0000259" key="1">
    <source>
        <dbReference type="Pfam" id="PF07727"/>
    </source>
</evidence>
<dbReference type="OrthoDB" id="3054497at2759"/>
<name>A0A9Q3ETR2_9BASI</name>
<evidence type="ECO:0000313" key="3">
    <source>
        <dbReference type="Proteomes" id="UP000765509"/>
    </source>
</evidence>
<sequence length="224" mass="26292">MTKHSVWSPCNEPTNFKPLTTTWVFKQRTDEDSNLTKFKSRLCVRGFNQREGIDYDKVVSPTGRLTSFRLLLTLCSRSKFIVEQMDVRCAFLNSTPEKPLYIYRPNGYKENENCNIFKLNRSLYGLKQSHRCWRKALKDVLLKIGLSPCNTDPCFYISTSKNKPMWLFIHVDDLLFGGNWNDEFKYKIKQHFDMEDLGKAKYALGIRITQETNCISLLQDKFID</sequence>
<accession>A0A9Q3ETR2</accession>
<keyword evidence="3" id="KW-1185">Reference proteome</keyword>
<proteinExistence type="predicted"/>
<comment type="caution">
    <text evidence="2">The sequence shown here is derived from an EMBL/GenBank/DDBJ whole genome shotgun (WGS) entry which is preliminary data.</text>
</comment>
<dbReference type="InterPro" id="IPR013103">
    <property type="entry name" value="RVT_2"/>
</dbReference>